<evidence type="ECO:0000313" key="4">
    <source>
        <dbReference type="Proteomes" id="UP000284706"/>
    </source>
</evidence>
<sequence>MGLARIRVLVVCGVLTTLFLLSLEAFKLSSHSFVLPFFHRPTRITEDVLQTPSSPTKPPPITNNNATYPRIILNDDYLVYRDQAREQLARLESNAQTLFNGEDWNKWQMEQLIAYLRRAETMDDYVPPRVVLTSWHWVPCAYGDCTTGEVQWIRPLVEIMKRHDIFYLFSPTLLLAGLKKDLNILGNDLVTHIWADDEHLVRCFNDKQCIQNDQNPDGIPPWKLFAFTFWGSKPYDNRWGSRSDPWSLNPLGPEWNLMPEKQFFLGYYYQGCESLEYVPHEARNDRILILAKRTFDFPNSFHEVINQLAHWHSFARVYTGSNYFHMFPAFDPATFFADLKNHTQYELVSTADQEDGFPIPEGLTSLGLLSMSDYDHLLANTKALIGIGKPIISPTPYASLCRGVPVILPYHSEYDIHGHSGKCGPRPGPSEWCGFLEEAHQHGPASAIGPPYVYTVDVKAPIEEILEVVDTALRTPIEPYVPPEMRPEAVEKRLLDYFAIDWEQYAYEKLRERGFTNSSGFDTLELPDFLKKWATTHPGTKATAEQVAE</sequence>
<gene>
    <name evidence="3" type="ORF">CVT26_011277</name>
</gene>
<dbReference type="UniPathway" id="UPA00378"/>
<dbReference type="GO" id="GO:0030144">
    <property type="term" value="F:alpha-1,6-mannosylglycoprotein 6-beta-N-acetylglucosaminyltransferase activity"/>
    <property type="evidence" value="ECO:0007669"/>
    <property type="project" value="InterPro"/>
</dbReference>
<keyword evidence="4" id="KW-1185">Reference proteome</keyword>
<protein>
    <recommendedName>
        <fullName evidence="2">Glycosyltransferase family 18 catalytic domain-containing protein</fullName>
    </recommendedName>
</protein>
<evidence type="ECO:0000256" key="1">
    <source>
        <dbReference type="SAM" id="Coils"/>
    </source>
</evidence>
<dbReference type="InterPro" id="IPR026116">
    <property type="entry name" value="GT18_cat"/>
</dbReference>
<organism evidence="3 4">
    <name type="scientific">Gymnopilus dilepis</name>
    <dbReference type="NCBI Taxonomy" id="231916"/>
    <lineage>
        <taxon>Eukaryota</taxon>
        <taxon>Fungi</taxon>
        <taxon>Dikarya</taxon>
        <taxon>Basidiomycota</taxon>
        <taxon>Agaricomycotina</taxon>
        <taxon>Agaricomycetes</taxon>
        <taxon>Agaricomycetidae</taxon>
        <taxon>Agaricales</taxon>
        <taxon>Agaricineae</taxon>
        <taxon>Hymenogastraceae</taxon>
        <taxon>Gymnopilus</taxon>
    </lineage>
</organism>
<feature type="domain" description="Glycosyltransferase family 18 catalytic" evidence="2">
    <location>
        <begin position="347"/>
        <end position="497"/>
    </location>
</feature>
<dbReference type="InParanoid" id="A0A409VJI2"/>
<accession>A0A409VJI2</accession>
<comment type="caution">
    <text evidence="3">The sequence shown here is derived from an EMBL/GenBank/DDBJ whole genome shotgun (WGS) entry which is preliminary data.</text>
</comment>
<evidence type="ECO:0000313" key="3">
    <source>
        <dbReference type="EMBL" id="PPQ66408.1"/>
    </source>
</evidence>
<keyword evidence="1" id="KW-0175">Coiled coil</keyword>
<dbReference type="EMBL" id="NHYE01005631">
    <property type="protein sequence ID" value="PPQ66408.1"/>
    <property type="molecule type" value="Genomic_DNA"/>
</dbReference>
<reference evidence="3 4" key="1">
    <citation type="journal article" date="2018" name="Evol. Lett.">
        <title>Horizontal gene cluster transfer increased hallucinogenic mushroom diversity.</title>
        <authorList>
            <person name="Reynolds H.T."/>
            <person name="Vijayakumar V."/>
            <person name="Gluck-Thaler E."/>
            <person name="Korotkin H.B."/>
            <person name="Matheny P.B."/>
            <person name="Slot J.C."/>
        </authorList>
    </citation>
    <scope>NUCLEOTIDE SEQUENCE [LARGE SCALE GENOMIC DNA]</scope>
    <source>
        <strain evidence="3 4">SRW20</strain>
    </source>
</reference>
<feature type="coiled-coil region" evidence="1">
    <location>
        <begin position="74"/>
        <end position="101"/>
    </location>
</feature>
<dbReference type="STRING" id="231916.A0A409VJI2"/>
<dbReference type="OrthoDB" id="2113294at2759"/>
<proteinExistence type="predicted"/>
<name>A0A409VJI2_9AGAR</name>
<dbReference type="Pfam" id="PF15024">
    <property type="entry name" value="Glyco_transf_18"/>
    <property type="match status" value="1"/>
</dbReference>
<dbReference type="Proteomes" id="UP000284706">
    <property type="component" value="Unassembled WGS sequence"/>
</dbReference>
<dbReference type="AlphaFoldDB" id="A0A409VJI2"/>
<evidence type="ECO:0000259" key="2">
    <source>
        <dbReference type="Pfam" id="PF15024"/>
    </source>
</evidence>